<keyword evidence="2" id="KW-1185">Reference proteome</keyword>
<evidence type="ECO:0000313" key="2">
    <source>
        <dbReference type="Proteomes" id="UP000054279"/>
    </source>
</evidence>
<reference evidence="1 2" key="1">
    <citation type="submission" date="2014-06" db="EMBL/GenBank/DDBJ databases">
        <title>Evolutionary Origins and Diversification of the Mycorrhizal Mutualists.</title>
        <authorList>
            <consortium name="DOE Joint Genome Institute"/>
            <consortium name="Mycorrhizal Genomics Consortium"/>
            <person name="Kohler A."/>
            <person name="Kuo A."/>
            <person name="Nagy L.G."/>
            <person name="Floudas D."/>
            <person name="Copeland A."/>
            <person name="Barry K.W."/>
            <person name="Cichocki N."/>
            <person name="Veneault-Fourrey C."/>
            <person name="LaButti K."/>
            <person name="Lindquist E.A."/>
            <person name="Lipzen A."/>
            <person name="Lundell T."/>
            <person name="Morin E."/>
            <person name="Murat C."/>
            <person name="Riley R."/>
            <person name="Ohm R."/>
            <person name="Sun H."/>
            <person name="Tunlid A."/>
            <person name="Henrissat B."/>
            <person name="Grigoriev I.V."/>
            <person name="Hibbett D.S."/>
            <person name="Martin F."/>
        </authorList>
    </citation>
    <scope>NUCLEOTIDE SEQUENCE [LARGE SCALE GENOMIC DNA]</scope>
    <source>
        <strain evidence="1 2">SS14</strain>
    </source>
</reference>
<accession>A0A0C9UR91</accession>
<protein>
    <submittedName>
        <fullName evidence="1">Uncharacterized protein</fullName>
    </submittedName>
</protein>
<sequence>MEYPGFPQHHGKLLNAAEEALKTAGFTNIAYVLVESYVKFTDIKGEELISNTADILVGMFIIEQQREEAKGKLLEPLRRQFNDRPGMIGRNGLILVAKRM</sequence>
<dbReference type="Proteomes" id="UP000054279">
    <property type="component" value="Unassembled WGS sequence"/>
</dbReference>
<organism evidence="1 2">
    <name type="scientific">Sphaerobolus stellatus (strain SS14)</name>
    <dbReference type="NCBI Taxonomy" id="990650"/>
    <lineage>
        <taxon>Eukaryota</taxon>
        <taxon>Fungi</taxon>
        <taxon>Dikarya</taxon>
        <taxon>Basidiomycota</taxon>
        <taxon>Agaricomycotina</taxon>
        <taxon>Agaricomycetes</taxon>
        <taxon>Phallomycetidae</taxon>
        <taxon>Geastrales</taxon>
        <taxon>Sphaerobolaceae</taxon>
        <taxon>Sphaerobolus</taxon>
    </lineage>
</organism>
<evidence type="ECO:0000313" key="1">
    <source>
        <dbReference type="EMBL" id="KIJ37294.1"/>
    </source>
</evidence>
<gene>
    <name evidence="1" type="ORF">M422DRAFT_260240</name>
</gene>
<name>A0A0C9UR91_SPHS4</name>
<proteinExistence type="predicted"/>
<dbReference type="AlphaFoldDB" id="A0A0C9UR91"/>
<dbReference type="HOGENOM" id="CLU_2307870_0_0_1"/>
<dbReference type="EMBL" id="KN837170">
    <property type="protein sequence ID" value="KIJ37294.1"/>
    <property type="molecule type" value="Genomic_DNA"/>
</dbReference>